<feature type="transmembrane region" description="Helical" evidence="13">
    <location>
        <begin position="535"/>
        <end position="555"/>
    </location>
</feature>
<feature type="transmembrane region" description="Helical" evidence="13">
    <location>
        <begin position="453"/>
        <end position="475"/>
    </location>
</feature>
<dbReference type="Gene3D" id="3.90.550.10">
    <property type="entry name" value="Spore Coat Polysaccharide Biosynthesis Protein SpsA, Chain A"/>
    <property type="match status" value="1"/>
</dbReference>
<dbReference type="InterPro" id="IPR018513">
    <property type="entry name" value="Cell_synthase_bac"/>
</dbReference>
<evidence type="ECO:0000256" key="14">
    <source>
        <dbReference type="SAM" id="MobiDB-lite"/>
    </source>
</evidence>
<gene>
    <name evidence="17" type="ORF">C8P66_12532</name>
</gene>
<evidence type="ECO:0000256" key="12">
    <source>
        <dbReference type="ARBA" id="ARBA00048682"/>
    </source>
</evidence>
<feature type="transmembrane region" description="Helical" evidence="13">
    <location>
        <begin position="387"/>
        <end position="405"/>
    </location>
</feature>
<evidence type="ECO:0000256" key="13">
    <source>
        <dbReference type="RuleBase" id="RU365020"/>
    </source>
</evidence>
<keyword evidence="7 13" id="KW-0808">Transferase</keyword>
<comment type="similarity">
    <text evidence="2">In the N-terminal section; belongs to the glycosyltransferase 2 family.</text>
</comment>
<keyword evidence="13" id="KW-0973">c-di-GMP</keyword>
<feature type="region of interest" description="Disordered" evidence="14">
    <location>
        <begin position="765"/>
        <end position="797"/>
    </location>
</feature>
<comment type="similarity">
    <text evidence="3">In the C-terminal section; belongs to the AcsB/BcsB family.</text>
</comment>
<evidence type="ECO:0000256" key="2">
    <source>
        <dbReference type="ARBA" id="ARBA00010003"/>
    </source>
</evidence>
<proteinExistence type="inferred from homology"/>
<keyword evidence="18" id="KW-1185">Reference proteome</keyword>
<dbReference type="Pfam" id="PF07238">
    <property type="entry name" value="PilZ"/>
    <property type="match status" value="1"/>
</dbReference>
<comment type="pathway">
    <text evidence="13">Glycan metabolism; bacterial cellulose biosynthesis.</text>
</comment>
<keyword evidence="11 13" id="KW-0472">Membrane</keyword>
<dbReference type="UniPathway" id="UPA00694"/>
<dbReference type="PRINTS" id="PR01440">
    <property type="entry name" value="CELLSNTHASEB"/>
</dbReference>
<evidence type="ECO:0000256" key="1">
    <source>
        <dbReference type="ARBA" id="ARBA00004429"/>
    </source>
</evidence>
<accession>A0A2W7I016</accession>
<evidence type="ECO:0000256" key="7">
    <source>
        <dbReference type="ARBA" id="ARBA00022679"/>
    </source>
</evidence>
<keyword evidence="8 13" id="KW-0812">Transmembrane</keyword>
<dbReference type="Pfam" id="PF03552">
    <property type="entry name" value="Cellulose_synt"/>
    <property type="match status" value="1"/>
</dbReference>
<comment type="catalytic activity">
    <reaction evidence="12 13">
        <text>[(1-&gt;4)-beta-D-glucosyl](n) + UDP-alpha-D-glucose = [(1-&gt;4)-beta-D-glucosyl](n+1) + UDP + H(+)</text>
        <dbReference type="Rhea" id="RHEA:19929"/>
        <dbReference type="Rhea" id="RHEA-COMP:10033"/>
        <dbReference type="Rhea" id="RHEA-COMP:10034"/>
        <dbReference type="ChEBI" id="CHEBI:15378"/>
        <dbReference type="ChEBI" id="CHEBI:18246"/>
        <dbReference type="ChEBI" id="CHEBI:58223"/>
        <dbReference type="ChEBI" id="CHEBI:58885"/>
        <dbReference type="EC" id="2.4.1.12"/>
    </reaction>
</comment>
<dbReference type="PANTHER" id="PTHR43867:SF2">
    <property type="entry name" value="CELLULOSE SYNTHASE CATALYTIC SUBUNIT A [UDP-FORMING]"/>
    <property type="match status" value="1"/>
</dbReference>
<feature type="transmembrane region" description="Helical" evidence="13">
    <location>
        <begin position="411"/>
        <end position="432"/>
    </location>
</feature>
<dbReference type="GO" id="GO:0006011">
    <property type="term" value="P:UDP-alpha-D-glucose metabolic process"/>
    <property type="evidence" value="ECO:0007669"/>
    <property type="project" value="InterPro"/>
</dbReference>
<keyword evidence="6 13" id="KW-0328">Glycosyltransferase</keyword>
<evidence type="ECO:0000313" key="17">
    <source>
        <dbReference type="EMBL" id="PZW40064.1"/>
    </source>
</evidence>
<feature type="transmembrane region" description="Helical" evidence="13">
    <location>
        <begin position="12"/>
        <end position="32"/>
    </location>
</feature>
<dbReference type="InterPro" id="IPR050321">
    <property type="entry name" value="Glycosyltr_2/OpgH_subfam"/>
</dbReference>
<sequence length="1511" mass="162952">MSMALSETPPLFGRILRAVCIILGVLLAFAIVTVPMDAEGQTILTLVGIGAFLVINRSKSKRAGLVLVVLSIVITTRYLFWRLTETLEFDSLWQVLLGTGLFLAECYAGLLLALSYMQTAYPLQRKPVPMPTDPASWPDIDVYVPSYNESLELVRPTVFAAMNIDWPRDKLNVWILDDGRRPEFREFAEQCGCGYIIRPDNLGAKAGNINHALKHTKGEFIAIFDCDHAPTRSFLQMTVGWLLRDARIALVQTPHHFYSPDPFERNLARKIQVPNEGLLFYGVIQQGNDLWNSAFFCGSCAVIRRSALMEVGGVPHQTVTEDCHCSFLMQQKGWHTAYLRVPLAAGLATERLALHIGQRARWARGMLQIMRQENTLFAPGLKWVQRLCYFMAGFSFLFSLPRIVFLTSPLVYLFLGESIIAASPLSIIAYAGSHMFHAIATTARMNGRNRHSFWSEIYEASLCASLLPITIATLWDPRKGKFNVTDKGGTLDEGYLDLRAVTPSLILLGLLSVGFMIGLWGTFSNPVGSLTFQAYLLNTIWAGMALIPVSASIAVGREREQGRNRARAPAEIPAELIQADGARVAAVTIDISLSGARLTIARPLGIADGDTLRVAFSSFGEVIELRAKVLHWEGDQAFLIFHIDTLAEEGAVSRLFFGRPDAWLHWDHWPQDRPLKALAEVVRATAAAVFVNYRFGVVKKKAGAAKAPAKVAPQRVSDVVMPKRPANTSAKPRVAAALALALLAAPATAQVPGQAPSPTPIPFAIPAERPAVPAPPSPAAQPLAPGQPFAPGQPLPPGAREARLLLRDLGLRSPMQLRGISDLQGVLFGLRADEVVTAGRLSVMGGASPSLIASLSQIAITLNEQSVGVIPLDPARQTFGPVGFDLDPLFFAEINRLNFRFAGRYALECNDPLSGLLWATISDLSTLSLRIERLPPVRDLARLPEPLFDRRVLQGALNLPVILPETTGPAGLRAAAIVASWFAVQADYRGATFPVERAVPAQGNAVVIAVGPDAVPGLSLPRIEGPTLAILPSPTDPFGSLLVIAGRTEQEAAAAASALAAGRAGLSGAIARVAAPTLPVAQPYAAPRWLRTDGPVPFGQMVDRSELQASGFSSGTIRIPARTAPDLYTWRNHGLPVHLVWRSPPGPVADVATSRLDVGISNTYLRSFTLGEPALWWPLQWAIDRTIGGFETHEGRVTVPPYLLLGRDELQFRFDMRPMARGDCTAVPADVRAAIDPESTFDISGAHRYARMPNLGFFASSGFPFTKYADLSGTAAVLPERPNTIETGAFLDLIGQLAIEVGAPATGLQVVHPGGLNGVAGRDLLVVGTLGRQPALAGLMQNSPVRVEGDRLTLALPDALQRVRTLFLDAPTMEERVRATTALGDVGDGMGALLGMESPLQAGRSIVAVTGVTPAAVAAMVAALRDPVQGPLIQGDVALLTGGTVSSYRTAATYGVGELPPWLMAQVWLGGHPWRTALVLLASAALIGIPFFWMLRRRTATRLRARTPKGH</sequence>
<feature type="transmembrane region" description="Helical" evidence="13">
    <location>
        <begin position="63"/>
        <end position="80"/>
    </location>
</feature>
<evidence type="ECO:0000256" key="9">
    <source>
        <dbReference type="ARBA" id="ARBA00022916"/>
    </source>
</evidence>
<feature type="transmembrane region" description="Helical" evidence="13">
    <location>
        <begin position="38"/>
        <end position="56"/>
    </location>
</feature>
<dbReference type="GO" id="GO:0035438">
    <property type="term" value="F:cyclic-di-GMP binding"/>
    <property type="evidence" value="ECO:0007669"/>
    <property type="project" value="InterPro"/>
</dbReference>
<dbReference type="NCBIfam" id="TIGR03030">
    <property type="entry name" value="CelA"/>
    <property type="match status" value="1"/>
</dbReference>
<dbReference type="InterPro" id="IPR005150">
    <property type="entry name" value="Cellulose_synth"/>
</dbReference>
<keyword evidence="9 13" id="KW-0135">Cellulose biosynthesis</keyword>
<dbReference type="SUPFAM" id="SSF53448">
    <property type="entry name" value="Nucleotide-diphospho-sugar transferases"/>
    <property type="match status" value="1"/>
</dbReference>
<comment type="caution">
    <text evidence="17">The sequence shown here is derived from an EMBL/GenBank/DDBJ whole genome shotgun (WGS) entry which is preliminary data.</text>
</comment>
<dbReference type="Pfam" id="PF03170">
    <property type="entry name" value="BcsB"/>
    <property type="match status" value="1"/>
</dbReference>
<evidence type="ECO:0000256" key="6">
    <source>
        <dbReference type="ARBA" id="ARBA00022676"/>
    </source>
</evidence>
<dbReference type="InterPro" id="IPR003919">
    <property type="entry name" value="Cell_synth_A"/>
</dbReference>
<name>A0A2W7I016_9PROT</name>
<dbReference type="Proteomes" id="UP000249688">
    <property type="component" value="Unassembled WGS sequence"/>
</dbReference>
<comment type="subcellular location">
    <subcellularLocation>
        <location evidence="1">Cell inner membrane</location>
        <topology evidence="1">Multi-pass membrane protein</topology>
    </subcellularLocation>
</comment>
<feature type="transmembrane region" description="Helical" evidence="13">
    <location>
        <begin position="1477"/>
        <end position="1495"/>
    </location>
</feature>
<feature type="domain" description="PilZ" evidence="16">
    <location>
        <begin position="563"/>
        <end position="637"/>
    </location>
</feature>
<dbReference type="InterPro" id="IPR029044">
    <property type="entry name" value="Nucleotide-diphossugar_trans"/>
</dbReference>
<feature type="transmembrane region" description="Helical" evidence="13">
    <location>
        <begin position="92"/>
        <end position="116"/>
    </location>
</feature>
<protein>
    <recommendedName>
        <fullName evidence="13">Cellulose synthase</fullName>
        <ecNumber evidence="13">2.4.1.12</ecNumber>
    </recommendedName>
</protein>
<evidence type="ECO:0000256" key="11">
    <source>
        <dbReference type="ARBA" id="ARBA00023136"/>
    </source>
</evidence>
<evidence type="ECO:0000256" key="4">
    <source>
        <dbReference type="ARBA" id="ARBA00022475"/>
    </source>
</evidence>
<dbReference type="GO" id="GO:0030244">
    <property type="term" value="P:cellulose biosynthetic process"/>
    <property type="evidence" value="ECO:0007669"/>
    <property type="project" value="UniProtKB-KW"/>
</dbReference>
<dbReference type="SUPFAM" id="SSF141371">
    <property type="entry name" value="PilZ domain-like"/>
    <property type="match status" value="1"/>
</dbReference>
<reference evidence="17 18" key="1">
    <citation type="submission" date="2018-06" db="EMBL/GenBank/DDBJ databases">
        <title>Genomic Encyclopedia of Archaeal and Bacterial Type Strains, Phase II (KMG-II): from individual species to whole genera.</title>
        <authorList>
            <person name="Goeker M."/>
        </authorList>
    </citation>
    <scope>NUCLEOTIDE SEQUENCE [LARGE SCALE GENOMIC DNA]</scope>
    <source>
        <strain evidence="17 18">DSM 24525</strain>
    </source>
</reference>
<comment type="cofactor">
    <cofactor evidence="13">
        <name>Mg(2+)</name>
        <dbReference type="ChEBI" id="CHEBI:18420"/>
    </cofactor>
</comment>
<keyword evidence="5 13" id="KW-0997">Cell inner membrane</keyword>
<dbReference type="EC" id="2.4.1.12" evidence="13"/>
<dbReference type="PANTHER" id="PTHR43867">
    <property type="entry name" value="CELLULOSE SYNTHASE CATALYTIC SUBUNIT A [UDP-FORMING]"/>
    <property type="match status" value="1"/>
</dbReference>
<dbReference type="EMBL" id="QKYU01000025">
    <property type="protein sequence ID" value="PZW40064.1"/>
    <property type="molecule type" value="Genomic_DNA"/>
</dbReference>
<evidence type="ECO:0000259" key="15">
    <source>
        <dbReference type="Pfam" id="PF00535"/>
    </source>
</evidence>
<dbReference type="InterPro" id="IPR009875">
    <property type="entry name" value="PilZ_domain"/>
</dbReference>
<keyword evidence="10 13" id="KW-1133">Transmembrane helix</keyword>
<evidence type="ECO:0000256" key="5">
    <source>
        <dbReference type="ARBA" id="ARBA00022519"/>
    </source>
</evidence>
<evidence type="ECO:0000256" key="8">
    <source>
        <dbReference type="ARBA" id="ARBA00022692"/>
    </source>
</evidence>
<dbReference type="Gene3D" id="2.40.10.220">
    <property type="entry name" value="predicted glycosyltransferase like domains"/>
    <property type="match status" value="1"/>
</dbReference>
<dbReference type="InterPro" id="IPR001173">
    <property type="entry name" value="Glyco_trans_2-like"/>
</dbReference>
<feature type="domain" description="Glycosyltransferase 2-like" evidence="15">
    <location>
        <begin position="142"/>
        <end position="311"/>
    </location>
</feature>
<keyword evidence="4 13" id="KW-1003">Cell membrane</keyword>
<feature type="transmembrane region" description="Helical" evidence="13">
    <location>
        <begin position="505"/>
        <end position="523"/>
    </location>
</feature>
<dbReference type="Gene3D" id="2.60.120.260">
    <property type="entry name" value="Galactose-binding domain-like"/>
    <property type="match status" value="2"/>
</dbReference>
<evidence type="ECO:0000256" key="3">
    <source>
        <dbReference type="ARBA" id="ARBA00010653"/>
    </source>
</evidence>
<dbReference type="InterPro" id="IPR003920">
    <property type="entry name" value="Cell_synth_B"/>
</dbReference>
<dbReference type="GO" id="GO:0016760">
    <property type="term" value="F:cellulose synthase (UDP-forming) activity"/>
    <property type="evidence" value="ECO:0007669"/>
    <property type="project" value="UniProtKB-EC"/>
</dbReference>
<dbReference type="CDD" id="cd06421">
    <property type="entry name" value="CESA_CelA_like"/>
    <property type="match status" value="1"/>
</dbReference>
<organism evidence="17 18">
    <name type="scientific">Humitalea rosea</name>
    <dbReference type="NCBI Taxonomy" id="990373"/>
    <lineage>
        <taxon>Bacteria</taxon>
        <taxon>Pseudomonadati</taxon>
        <taxon>Pseudomonadota</taxon>
        <taxon>Alphaproteobacteria</taxon>
        <taxon>Acetobacterales</taxon>
        <taxon>Roseomonadaceae</taxon>
        <taxon>Humitalea</taxon>
    </lineage>
</organism>
<evidence type="ECO:0000256" key="10">
    <source>
        <dbReference type="ARBA" id="ARBA00022989"/>
    </source>
</evidence>
<evidence type="ECO:0000313" key="18">
    <source>
        <dbReference type="Proteomes" id="UP000249688"/>
    </source>
</evidence>
<dbReference type="Pfam" id="PF00535">
    <property type="entry name" value="Glycos_transf_2"/>
    <property type="match status" value="1"/>
</dbReference>
<evidence type="ECO:0000259" key="16">
    <source>
        <dbReference type="Pfam" id="PF07238"/>
    </source>
</evidence>
<dbReference type="GO" id="GO:0005886">
    <property type="term" value="C:plasma membrane"/>
    <property type="evidence" value="ECO:0007669"/>
    <property type="project" value="UniProtKB-SubCell"/>
</dbReference>
<feature type="compositionally biased region" description="Low complexity" evidence="14">
    <location>
        <begin position="780"/>
        <end position="790"/>
    </location>
</feature>